<dbReference type="EMBL" id="JADCNL010000002">
    <property type="protein sequence ID" value="KAG0491762.1"/>
    <property type="molecule type" value="Genomic_DNA"/>
</dbReference>
<evidence type="ECO:0000313" key="1">
    <source>
        <dbReference type="EMBL" id="KAG0491762.1"/>
    </source>
</evidence>
<accession>A0A835RTV9</accession>
<dbReference type="Proteomes" id="UP000636800">
    <property type="component" value="Chromosome 2"/>
</dbReference>
<sequence>MENRLCLLNGSPVNHTLFDPAEDAKGSKRTQSAYGYYVNRNQWTSNVGK</sequence>
<evidence type="ECO:0000313" key="2">
    <source>
        <dbReference type="Proteomes" id="UP000636800"/>
    </source>
</evidence>
<dbReference type="AlphaFoldDB" id="A0A835RTV9"/>
<gene>
    <name evidence="1" type="ORF">HPP92_005160</name>
</gene>
<dbReference type="OrthoDB" id="278430at2759"/>
<proteinExistence type="predicted"/>
<name>A0A835RTV9_VANPL</name>
<comment type="caution">
    <text evidence="1">The sequence shown here is derived from an EMBL/GenBank/DDBJ whole genome shotgun (WGS) entry which is preliminary data.</text>
</comment>
<organism evidence="1 2">
    <name type="scientific">Vanilla planifolia</name>
    <name type="common">Vanilla</name>
    <dbReference type="NCBI Taxonomy" id="51239"/>
    <lineage>
        <taxon>Eukaryota</taxon>
        <taxon>Viridiplantae</taxon>
        <taxon>Streptophyta</taxon>
        <taxon>Embryophyta</taxon>
        <taxon>Tracheophyta</taxon>
        <taxon>Spermatophyta</taxon>
        <taxon>Magnoliopsida</taxon>
        <taxon>Liliopsida</taxon>
        <taxon>Asparagales</taxon>
        <taxon>Orchidaceae</taxon>
        <taxon>Vanilloideae</taxon>
        <taxon>Vanilleae</taxon>
        <taxon>Vanilla</taxon>
    </lineage>
</organism>
<keyword evidence="2" id="KW-1185">Reference proteome</keyword>
<protein>
    <submittedName>
        <fullName evidence="1">Uncharacterized protein</fullName>
    </submittedName>
</protein>
<reference evidence="1 2" key="1">
    <citation type="journal article" date="2020" name="Nat. Food">
        <title>A phased Vanilla planifolia genome enables genetic improvement of flavour and production.</title>
        <authorList>
            <person name="Hasing T."/>
            <person name="Tang H."/>
            <person name="Brym M."/>
            <person name="Khazi F."/>
            <person name="Huang T."/>
            <person name="Chambers A.H."/>
        </authorList>
    </citation>
    <scope>NUCLEOTIDE SEQUENCE [LARGE SCALE GENOMIC DNA]</scope>
    <source>
        <tissue evidence="1">Leaf</tissue>
    </source>
</reference>